<proteinExistence type="predicted"/>
<feature type="region of interest" description="Disordered" evidence="2">
    <location>
        <begin position="452"/>
        <end position="488"/>
    </location>
</feature>
<dbReference type="Gene3D" id="3.30.70.330">
    <property type="match status" value="1"/>
</dbReference>
<accession>A0AAF0Y190</accession>
<dbReference type="GO" id="GO:0003824">
    <property type="term" value="F:catalytic activity"/>
    <property type="evidence" value="ECO:0007669"/>
    <property type="project" value="InterPro"/>
</dbReference>
<feature type="region of interest" description="Disordered" evidence="2">
    <location>
        <begin position="361"/>
        <end position="424"/>
    </location>
</feature>
<protein>
    <recommendedName>
        <fullName evidence="7">Reverse transcriptase domain-containing protein</fullName>
    </recommendedName>
</protein>
<evidence type="ECO:0000259" key="4">
    <source>
        <dbReference type="PROSITE" id="PS50878"/>
    </source>
</evidence>
<feature type="domain" description="RRM" evidence="3">
    <location>
        <begin position="118"/>
        <end position="195"/>
    </location>
</feature>
<keyword evidence="1" id="KW-0694">RNA-binding</keyword>
<feature type="compositionally biased region" description="Polar residues" evidence="2">
    <location>
        <begin position="26"/>
        <end position="35"/>
    </location>
</feature>
<reference evidence="5" key="2">
    <citation type="submission" date="2022-03" db="EMBL/GenBank/DDBJ databases">
        <title>Draft title - Genomic analysis of global carrot germplasm unveils the trajectory of domestication and the origin of high carotenoid orange carrot.</title>
        <authorList>
            <person name="Iorizzo M."/>
            <person name="Ellison S."/>
            <person name="Senalik D."/>
            <person name="Macko-Podgorni A."/>
            <person name="Grzebelus D."/>
            <person name="Bostan H."/>
            <person name="Rolling W."/>
            <person name="Curaba J."/>
            <person name="Simon P."/>
        </authorList>
    </citation>
    <scope>NUCLEOTIDE SEQUENCE</scope>
    <source>
        <tissue evidence="5">Leaf</tissue>
    </source>
</reference>
<feature type="region of interest" description="Disordered" evidence="2">
    <location>
        <begin position="1"/>
        <end position="35"/>
    </location>
</feature>
<dbReference type="CDD" id="cd01650">
    <property type="entry name" value="RT_nLTR_like"/>
    <property type="match status" value="1"/>
</dbReference>
<organism evidence="5 6">
    <name type="scientific">Daucus carota subsp. sativus</name>
    <name type="common">Carrot</name>
    <dbReference type="NCBI Taxonomy" id="79200"/>
    <lineage>
        <taxon>Eukaryota</taxon>
        <taxon>Viridiplantae</taxon>
        <taxon>Streptophyta</taxon>
        <taxon>Embryophyta</taxon>
        <taxon>Tracheophyta</taxon>
        <taxon>Spermatophyta</taxon>
        <taxon>Magnoliopsida</taxon>
        <taxon>eudicotyledons</taxon>
        <taxon>Gunneridae</taxon>
        <taxon>Pentapetalae</taxon>
        <taxon>asterids</taxon>
        <taxon>campanulids</taxon>
        <taxon>Apiales</taxon>
        <taxon>Apiaceae</taxon>
        <taxon>Apioideae</taxon>
        <taxon>Scandiceae</taxon>
        <taxon>Daucinae</taxon>
        <taxon>Daucus</taxon>
        <taxon>Daucus sect. Daucus</taxon>
    </lineage>
</organism>
<dbReference type="PANTHER" id="PTHR33116:SF75">
    <property type="entry name" value="RIBONUCLEASE H PROTEIN"/>
    <property type="match status" value="1"/>
</dbReference>
<evidence type="ECO:0000256" key="2">
    <source>
        <dbReference type="SAM" id="MobiDB-lite"/>
    </source>
</evidence>
<feature type="compositionally biased region" description="Basic and acidic residues" evidence="2">
    <location>
        <begin position="378"/>
        <end position="395"/>
    </location>
</feature>
<dbReference type="InterPro" id="IPR043502">
    <property type="entry name" value="DNA/RNA_pol_sf"/>
</dbReference>
<dbReference type="GO" id="GO:0003723">
    <property type="term" value="F:RNA binding"/>
    <property type="evidence" value="ECO:0007669"/>
    <property type="project" value="UniProtKB-UniRule"/>
</dbReference>
<dbReference type="InterPro" id="IPR000504">
    <property type="entry name" value="RRM_dom"/>
</dbReference>
<dbReference type="CDD" id="cd00590">
    <property type="entry name" value="RRM_SF"/>
    <property type="match status" value="1"/>
</dbReference>
<dbReference type="Proteomes" id="UP000077755">
    <property type="component" value="Chromosome 9"/>
</dbReference>
<evidence type="ECO:0008006" key="7">
    <source>
        <dbReference type="Google" id="ProtNLM"/>
    </source>
</evidence>
<dbReference type="PROSITE" id="PS50878">
    <property type="entry name" value="RT_POL"/>
    <property type="match status" value="1"/>
</dbReference>
<dbReference type="InterPro" id="IPR012677">
    <property type="entry name" value="Nucleotide-bd_a/b_plait_sf"/>
</dbReference>
<evidence type="ECO:0000256" key="1">
    <source>
        <dbReference type="PROSITE-ProRule" id="PRU00176"/>
    </source>
</evidence>
<name>A0AAF0Y190_DAUCS</name>
<dbReference type="InterPro" id="IPR036691">
    <property type="entry name" value="Endo/exonu/phosph_ase_sf"/>
</dbReference>
<dbReference type="Pfam" id="PF00078">
    <property type="entry name" value="RVT_1"/>
    <property type="match status" value="1"/>
</dbReference>
<dbReference type="SUPFAM" id="SSF56672">
    <property type="entry name" value="DNA/RNA polymerases"/>
    <property type="match status" value="1"/>
</dbReference>
<dbReference type="PROSITE" id="PS50102">
    <property type="entry name" value="RRM"/>
    <property type="match status" value="1"/>
</dbReference>
<evidence type="ECO:0000259" key="3">
    <source>
        <dbReference type="PROSITE" id="PS50102"/>
    </source>
</evidence>
<dbReference type="PANTHER" id="PTHR33116">
    <property type="entry name" value="REVERSE TRANSCRIPTASE ZINC-BINDING DOMAIN-CONTAINING PROTEIN-RELATED-RELATED"/>
    <property type="match status" value="1"/>
</dbReference>
<evidence type="ECO:0000313" key="5">
    <source>
        <dbReference type="EMBL" id="WOH15871.1"/>
    </source>
</evidence>
<dbReference type="SUPFAM" id="SSF56219">
    <property type="entry name" value="DNase I-like"/>
    <property type="match status" value="1"/>
</dbReference>
<dbReference type="InterPro" id="IPR000477">
    <property type="entry name" value="RT_dom"/>
</dbReference>
<gene>
    <name evidence="5" type="ORF">DCAR_0935417</name>
</gene>
<feature type="domain" description="Reverse transcriptase" evidence="4">
    <location>
        <begin position="927"/>
        <end position="1205"/>
    </location>
</feature>
<reference evidence="5" key="1">
    <citation type="journal article" date="2016" name="Nat. Genet.">
        <title>A high-quality carrot genome assembly provides new insights into carotenoid accumulation and asterid genome evolution.</title>
        <authorList>
            <person name="Iorizzo M."/>
            <person name="Ellison S."/>
            <person name="Senalik D."/>
            <person name="Zeng P."/>
            <person name="Satapoomin P."/>
            <person name="Huang J."/>
            <person name="Bowman M."/>
            <person name="Iovene M."/>
            <person name="Sanseverino W."/>
            <person name="Cavagnaro P."/>
            <person name="Yildiz M."/>
            <person name="Macko-Podgorni A."/>
            <person name="Moranska E."/>
            <person name="Grzebelus E."/>
            <person name="Grzebelus D."/>
            <person name="Ashrafi H."/>
            <person name="Zheng Z."/>
            <person name="Cheng S."/>
            <person name="Spooner D."/>
            <person name="Van Deynze A."/>
            <person name="Simon P."/>
        </authorList>
    </citation>
    <scope>NUCLEOTIDE SEQUENCE</scope>
    <source>
        <tissue evidence="5">Leaf</tissue>
    </source>
</reference>
<dbReference type="Gene3D" id="3.60.10.10">
    <property type="entry name" value="Endonuclease/exonuclease/phosphatase"/>
    <property type="match status" value="1"/>
</dbReference>
<dbReference type="EMBL" id="CP093351">
    <property type="protein sequence ID" value="WOH15871.1"/>
    <property type="molecule type" value="Genomic_DNA"/>
</dbReference>
<dbReference type="InterPro" id="IPR035979">
    <property type="entry name" value="RBD_domain_sf"/>
</dbReference>
<sequence length="1565" mass="175634">MALNQIHYGSLKERAPRKGVAKKPQINPQSKPKKLSISSQLEVAKNFILSFEQLIEPSVFKDALQGNEKALSLALGQIHHKTLPAGPKSFKEAILSPSAATPLRAETPTKVSTPSGPASIFFTGFDDMVSVPSLWQWFKRARTIKDIILPRKRDKFGNRYGFVITRNVEEAKKIIGSQNGKNLGKYVIYLAMAKKPNNFANRDHTKSSTNTYPKPLKLKNCVLLITAKKESVGNVEMIAEGLGFKEVIIREDDLIVPRQAWVELRGLPLLGWTEANYALLLRPWGNIIHYGRTLDDDAFYVTPKVLIETKRPIHIVETYGTGQDLPEPSSGDSIPGVDFHVFNTEMDCGPETCILQSTDTLNDSASEDHGTSVNANSDTRDDNGSDTGSDNHEDSTNYEDGAMQENADNSEGEDGSCINPATPRTEFQANLGSMDSETKQPIASPDMEILTSNWIPRDKDSSPSLLRSVSEDSKSMVENNGDPELSDSFTISNGVLRELQNLKVQVKRGRPRKYKRPQLNKHFKLPRRKKTRGEGLQQISHFFLNSEHDEAEAIYETVDNSHFLLINMYAPQSLAAKNRVWTEILEVLTGATEPFVLLMGDFNAVRTKEERVNSIFNSRESSSFNNFISASGLLEVHIANSVFTWYGPGNKCSRLDRVFVSSDCFELGNWSLSAKDRVTSDYRPLCLSINPIDWGPKPVKLFNSWLEDPHFTSFLRHSWSNCRLKGFTQKFRRLREVAKSWGNLEFGSIDEKIKTLQSQQNKADEDHDHTSLQSNLRDELDRLIRVKVGALCQKSRLNWELKAERNTKFFHRAIAKRNHSNNIISLVKDGNLIFKPIEIKNFLFDHFKSLLTRPLSDNIFLLGKGLLPSLSPEEKYDLIKAFSLQEVEDALAATDGTKAPGPDGVNAGFLRSLWPVIRAEVMQFFSSFHSLHNIPKGYNSSFMVLIPKVINPSSPSQFRPISLMNSIMKLLSKVMARRLKTVMNSVVGPSQSAFIQGRHISDSIVIASEVIHSLQSKKSVGMVLKIDFEKAFDKIRWSFVFEVLKCMNFDQKWVDWISAIFESSKISILVNGTPSDEFTPSQGLRQGDPLSPLLFNLIGEVLAKLLERAVDLKIISGIPICEGLKPITHLQFADDVILFLHPGPSSMVGIKRVLQCFQIISGLKINFSKSALYGYGQSEVFTRKWASFLGCEVGNGPLKYLGATLGSSPTSINYWSPLLHKFRSKIKAYNSSTLSLAGRTVLLKSAVDSIPTYWFSLFKIPATVLNNLEKVRRQFLWSGTIESDAGRKMHCLSWDRVCAPKVLGGLGLTPLRQRNFALLAKWVWKAHKERDSLWNKIISAKYGRAWNFDINLLNPKGCSPIIKSIVFTHQCSPISSLLDRRSFKWAWGFVSKWWSLPNLLQESSQFSLSRLLNFKVSRQAKRIWIIVVAAVLWTVWLARNELVFSKVKVNKQSLTELIYIRTSKWGKASGVLNYGDTPLWKVHPQGAIALHTFKECSSFWLHKRHGFDFICAVDGAWGTSDSGRLGGGIGGTIHNNQGSLILSFSGPVSSSNALHTEIEGILFVI</sequence>
<evidence type="ECO:0000313" key="6">
    <source>
        <dbReference type="Proteomes" id="UP000077755"/>
    </source>
</evidence>
<keyword evidence="6" id="KW-1185">Reference proteome</keyword>
<dbReference type="SUPFAM" id="SSF54928">
    <property type="entry name" value="RNA-binding domain, RBD"/>
    <property type="match status" value="1"/>
</dbReference>